<keyword evidence="3" id="KW-1185">Reference proteome</keyword>
<evidence type="ECO:0000313" key="3">
    <source>
        <dbReference type="Proteomes" id="UP001497516"/>
    </source>
</evidence>
<evidence type="ECO:0000313" key="2">
    <source>
        <dbReference type="EMBL" id="CAL1360243.1"/>
    </source>
</evidence>
<dbReference type="Proteomes" id="UP001497516">
    <property type="component" value="Chromosome 10"/>
</dbReference>
<protein>
    <submittedName>
        <fullName evidence="2">Uncharacterized protein</fullName>
    </submittedName>
</protein>
<evidence type="ECO:0000256" key="1">
    <source>
        <dbReference type="SAM" id="MobiDB-lite"/>
    </source>
</evidence>
<gene>
    <name evidence="2" type="ORF">LTRI10_LOCUS7689</name>
</gene>
<name>A0AAV2CV39_9ROSI</name>
<feature type="region of interest" description="Disordered" evidence="1">
    <location>
        <begin position="83"/>
        <end position="106"/>
    </location>
</feature>
<sequence>MHKLDFVRSRFSLILLTFLAMIAFQSIIHVVVREIPISTRQTSVGSSKSPTSYSASSYSAPHCYYLLLHLCLQFRCCIDSIAPRPRSSQSLPAPEESSDASFRGNK</sequence>
<proteinExistence type="predicted"/>
<dbReference type="AlphaFoldDB" id="A0AAV2CV39"/>
<dbReference type="EMBL" id="OZ034814">
    <property type="protein sequence ID" value="CAL1360243.1"/>
    <property type="molecule type" value="Genomic_DNA"/>
</dbReference>
<organism evidence="2 3">
    <name type="scientific">Linum trigynum</name>
    <dbReference type="NCBI Taxonomy" id="586398"/>
    <lineage>
        <taxon>Eukaryota</taxon>
        <taxon>Viridiplantae</taxon>
        <taxon>Streptophyta</taxon>
        <taxon>Embryophyta</taxon>
        <taxon>Tracheophyta</taxon>
        <taxon>Spermatophyta</taxon>
        <taxon>Magnoliopsida</taxon>
        <taxon>eudicotyledons</taxon>
        <taxon>Gunneridae</taxon>
        <taxon>Pentapetalae</taxon>
        <taxon>rosids</taxon>
        <taxon>fabids</taxon>
        <taxon>Malpighiales</taxon>
        <taxon>Linaceae</taxon>
        <taxon>Linum</taxon>
    </lineage>
</organism>
<accession>A0AAV2CV39</accession>
<reference evidence="2 3" key="1">
    <citation type="submission" date="2024-04" db="EMBL/GenBank/DDBJ databases">
        <authorList>
            <person name="Fracassetti M."/>
        </authorList>
    </citation>
    <scope>NUCLEOTIDE SEQUENCE [LARGE SCALE GENOMIC DNA]</scope>
</reference>